<comment type="caution">
    <text evidence="1">The sequence shown here is derived from an EMBL/GenBank/DDBJ whole genome shotgun (WGS) entry which is preliminary data.</text>
</comment>
<reference evidence="1 2" key="1">
    <citation type="submission" date="2023-07" db="EMBL/GenBank/DDBJ databases">
        <title>Sorghum-associated microbial communities from plants grown in Nebraska, USA.</title>
        <authorList>
            <person name="Schachtman D."/>
        </authorList>
    </citation>
    <scope>NUCLEOTIDE SEQUENCE [LARGE SCALE GENOMIC DNA]</scope>
    <source>
        <strain evidence="1 2">596</strain>
    </source>
</reference>
<gene>
    <name evidence="1" type="ORF">J2W50_002918</name>
</gene>
<keyword evidence="2" id="KW-1185">Reference proteome</keyword>
<name>A0ABU1PFJ0_9BURK</name>
<protein>
    <submittedName>
        <fullName evidence="1">Uncharacterized protein</fullName>
    </submittedName>
</protein>
<dbReference type="EMBL" id="JAVDSJ010000003">
    <property type="protein sequence ID" value="MDR6584708.1"/>
    <property type="molecule type" value="Genomic_DNA"/>
</dbReference>
<proteinExistence type="predicted"/>
<sequence length="39" mass="4088">MNTPIIHARYQAALSRSLSARAGKCGRPPSCCDALRGAS</sequence>
<evidence type="ECO:0000313" key="2">
    <source>
        <dbReference type="Proteomes" id="UP001260715"/>
    </source>
</evidence>
<organism evidence="1 2">
    <name type="scientific">Herbaspirillum frisingense</name>
    <dbReference type="NCBI Taxonomy" id="92645"/>
    <lineage>
        <taxon>Bacteria</taxon>
        <taxon>Pseudomonadati</taxon>
        <taxon>Pseudomonadota</taxon>
        <taxon>Betaproteobacteria</taxon>
        <taxon>Burkholderiales</taxon>
        <taxon>Oxalobacteraceae</taxon>
        <taxon>Herbaspirillum</taxon>
    </lineage>
</organism>
<evidence type="ECO:0000313" key="1">
    <source>
        <dbReference type="EMBL" id="MDR6584708.1"/>
    </source>
</evidence>
<accession>A0ABU1PFJ0</accession>
<dbReference type="Proteomes" id="UP001260715">
    <property type="component" value="Unassembled WGS sequence"/>
</dbReference>